<accession>A0A1M5CLU5</accession>
<name>A0A1M5CLU5_STRHI</name>
<feature type="compositionally biased region" description="Low complexity" evidence="2">
    <location>
        <begin position="286"/>
        <end position="304"/>
    </location>
</feature>
<organism evidence="5 6">
    <name type="scientific">Streptoalloteichus hindustanus</name>
    <dbReference type="NCBI Taxonomy" id="2017"/>
    <lineage>
        <taxon>Bacteria</taxon>
        <taxon>Bacillati</taxon>
        <taxon>Actinomycetota</taxon>
        <taxon>Actinomycetes</taxon>
        <taxon>Pseudonocardiales</taxon>
        <taxon>Pseudonocardiaceae</taxon>
        <taxon>Streptoalloteichus</taxon>
    </lineage>
</organism>
<evidence type="ECO:0000259" key="3">
    <source>
        <dbReference type="Pfam" id="PF04984"/>
    </source>
</evidence>
<dbReference type="RefSeq" id="WP_073482923.1">
    <property type="nucleotide sequence ID" value="NZ_FQVN01000004.1"/>
</dbReference>
<dbReference type="OrthoDB" id="9767864at2"/>
<dbReference type="EMBL" id="FQVN01000004">
    <property type="protein sequence ID" value="SHF55557.1"/>
    <property type="molecule type" value="Genomic_DNA"/>
</dbReference>
<feature type="domain" description="Tail sheath protein C-terminal" evidence="4">
    <location>
        <begin position="456"/>
        <end position="562"/>
    </location>
</feature>
<dbReference type="InterPro" id="IPR052042">
    <property type="entry name" value="Tail_sheath_structural"/>
</dbReference>
<dbReference type="Proteomes" id="UP000184501">
    <property type="component" value="Unassembled WGS sequence"/>
</dbReference>
<dbReference type="AlphaFoldDB" id="A0A1M5CLU5"/>
<sequence length="578" mass="61164">MSTEARRSAPTREAPLGTHRAPGVRLERLDAAPQARVAVRTDIAGFVGIAERGPLHRAVRVDGWDQFRGVFGAHLAHAYLAYAVEGFFANGGNQCWVVRVADPATAAPAGAALPGADGIAGLALRASSPGGWGNRVEYRVGPVGPERFTLTLRFGEVVEVWHGLAARAEAVSGRDPERALNDPVTGSRLVTASWTRPPEGAPPPLPVRGWLTGGVDGLSALRPEHFASEAENWGVGALTSVDDVALVSVPDCWPRPTTPARRPRRPRDPCATAVPATERPTAPGKSSVDGGLTVDGGSTVDGGDAPVRFTAQETAGLHQAVLRHCERRADRVALLDAPPAPACGTVITPHDVVAWRRQFHSSFGALYHPWLVVLDPRTGGTATVAVPPSGHVAGLCARTDRTAGVHRAPAGEALRLAVDTTSTVDDDVHGSLNSKGINVIRSARGVRVLGARTLADSDSEWRHLSVRRLVLALEKQITVDTAWTVFEPNSPDLRGELERVVSGVLEEVWRSGRLAGGTREEAYQVRCDAAVNPERELAEGRLTCLVGVNPPAPAEFVVLRVVRTPAGVQVEEPGSGRG</sequence>
<evidence type="ECO:0000313" key="5">
    <source>
        <dbReference type="EMBL" id="SHF55557.1"/>
    </source>
</evidence>
<evidence type="ECO:0000259" key="4">
    <source>
        <dbReference type="Pfam" id="PF17482"/>
    </source>
</evidence>
<feature type="region of interest" description="Disordered" evidence="2">
    <location>
        <begin position="253"/>
        <end position="304"/>
    </location>
</feature>
<proteinExistence type="inferred from homology"/>
<dbReference type="STRING" id="2017.SAMN05444320_10478"/>
<comment type="similarity">
    <text evidence="1">Belongs to the myoviridae tail sheath protein family.</text>
</comment>
<feature type="region of interest" description="Disordered" evidence="2">
    <location>
        <begin position="1"/>
        <end position="21"/>
    </location>
</feature>
<reference evidence="5 6" key="1">
    <citation type="submission" date="2016-11" db="EMBL/GenBank/DDBJ databases">
        <authorList>
            <person name="Jaros S."/>
            <person name="Januszkiewicz K."/>
            <person name="Wedrychowicz H."/>
        </authorList>
    </citation>
    <scope>NUCLEOTIDE SEQUENCE [LARGE SCALE GENOMIC DNA]</scope>
    <source>
        <strain evidence="5 6">DSM 44523</strain>
    </source>
</reference>
<dbReference type="InterPro" id="IPR035089">
    <property type="entry name" value="Phage_sheath_subtilisin"/>
</dbReference>
<dbReference type="Pfam" id="PF04984">
    <property type="entry name" value="Phage_sheath_1"/>
    <property type="match status" value="1"/>
</dbReference>
<dbReference type="PANTHER" id="PTHR35861:SF1">
    <property type="entry name" value="PHAGE TAIL SHEATH PROTEIN"/>
    <property type="match status" value="1"/>
</dbReference>
<evidence type="ECO:0000256" key="2">
    <source>
        <dbReference type="SAM" id="MobiDB-lite"/>
    </source>
</evidence>
<dbReference type="Pfam" id="PF17482">
    <property type="entry name" value="Phage_sheath_1C"/>
    <property type="match status" value="1"/>
</dbReference>
<dbReference type="PANTHER" id="PTHR35861">
    <property type="match status" value="1"/>
</dbReference>
<evidence type="ECO:0000256" key="1">
    <source>
        <dbReference type="ARBA" id="ARBA00008005"/>
    </source>
</evidence>
<evidence type="ECO:0000313" key="6">
    <source>
        <dbReference type="Proteomes" id="UP000184501"/>
    </source>
</evidence>
<feature type="domain" description="Tail sheath protein subtilisin-like" evidence="3">
    <location>
        <begin position="316"/>
        <end position="454"/>
    </location>
</feature>
<dbReference type="Gene3D" id="3.40.50.11780">
    <property type="match status" value="2"/>
</dbReference>
<protein>
    <submittedName>
        <fullName evidence="5">Uncharacterized protein</fullName>
    </submittedName>
</protein>
<dbReference type="InterPro" id="IPR020287">
    <property type="entry name" value="Tail_sheath_C"/>
</dbReference>
<gene>
    <name evidence="5" type="ORF">SAMN05444320_10478</name>
</gene>
<keyword evidence="6" id="KW-1185">Reference proteome</keyword>